<dbReference type="KEGG" id="peh:Spb1_22540"/>
<dbReference type="AlphaFoldDB" id="A0A518GNW5"/>
<feature type="domain" description="ScoMcrA-like N-terminal head" evidence="2">
    <location>
        <begin position="10"/>
        <end position="88"/>
    </location>
</feature>
<keyword evidence="4" id="KW-1185">Reference proteome</keyword>
<proteinExistence type="predicted"/>
<evidence type="ECO:0000259" key="2">
    <source>
        <dbReference type="Pfam" id="PF26345"/>
    </source>
</evidence>
<dbReference type="OrthoDB" id="9781481at2"/>
<gene>
    <name evidence="3" type="ORF">Spb1_22540</name>
</gene>
<dbReference type="InterPro" id="IPR024975">
    <property type="entry name" value="NOV_C"/>
</dbReference>
<dbReference type="Pfam" id="PF26345">
    <property type="entry name" value="ScoMcrA_N"/>
    <property type="match status" value="1"/>
</dbReference>
<dbReference type="InterPro" id="IPR058807">
    <property type="entry name" value="ScoMcrA_N"/>
</dbReference>
<dbReference type="Proteomes" id="UP000315349">
    <property type="component" value="Chromosome"/>
</dbReference>
<protein>
    <submittedName>
        <fullName evidence="3">Uncharacterized protein</fullName>
    </submittedName>
</protein>
<evidence type="ECO:0000313" key="4">
    <source>
        <dbReference type="Proteomes" id="UP000315349"/>
    </source>
</evidence>
<organism evidence="3 4">
    <name type="scientific">Planctopirus ephydatiae</name>
    <dbReference type="NCBI Taxonomy" id="2528019"/>
    <lineage>
        <taxon>Bacteria</taxon>
        <taxon>Pseudomonadati</taxon>
        <taxon>Planctomycetota</taxon>
        <taxon>Planctomycetia</taxon>
        <taxon>Planctomycetales</taxon>
        <taxon>Planctomycetaceae</taxon>
        <taxon>Planctopirus</taxon>
    </lineage>
</organism>
<accession>A0A518GNW5</accession>
<reference evidence="3 4" key="1">
    <citation type="submission" date="2019-02" db="EMBL/GenBank/DDBJ databases">
        <title>Deep-cultivation of Planctomycetes and their phenomic and genomic characterization uncovers novel biology.</title>
        <authorList>
            <person name="Wiegand S."/>
            <person name="Jogler M."/>
            <person name="Boedeker C."/>
            <person name="Pinto D."/>
            <person name="Vollmers J."/>
            <person name="Rivas-Marin E."/>
            <person name="Kohn T."/>
            <person name="Peeters S.H."/>
            <person name="Heuer A."/>
            <person name="Rast P."/>
            <person name="Oberbeckmann S."/>
            <person name="Bunk B."/>
            <person name="Jeske O."/>
            <person name="Meyerdierks A."/>
            <person name="Storesund J.E."/>
            <person name="Kallscheuer N."/>
            <person name="Luecker S."/>
            <person name="Lage O.M."/>
            <person name="Pohl T."/>
            <person name="Merkel B.J."/>
            <person name="Hornburger P."/>
            <person name="Mueller R.-W."/>
            <person name="Bruemmer F."/>
            <person name="Labrenz M."/>
            <person name="Spormann A.M."/>
            <person name="Op den Camp H."/>
            <person name="Overmann J."/>
            <person name="Amann R."/>
            <person name="Jetten M.S.M."/>
            <person name="Mascher T."/>
            <person name="Medema M.H."/>
            <person name="Devos D.P."/>
            <person name="Kaster A.-K."/>
            <person name="Ovreas L."/>
            <person name="Rohde M."/>
            <person name="Galperin M.Y."/>
            <person name="Jogler C."/>
        </authorList>
    </citation>
    <scope>NUCLEOTIDE SEQUENCE [LARGE SCALE GENOMIC DNA]</scope>
    <source>
        <strain evidence="3 4">Spb1</strain>
    </source>
</reference>
<name>A0A518GNW5_9PLAN</name>
<dbReference type="EMBL" id="CP036299">
    <property type="protein sequence ID" value="QDV30325.1"/>
    <property type="molecule type" value="Genomic_DNA"/>
</dbReference>
<dbReference type="Pfam" id="PF13020">
    <property type="entry name" value="NOV_C"/>
    <property type="match status" value="1"/>
</dbReference>
<dbReference type="RefSeq" id="WP_145299517.1">
    <property type="nucleotide sequence ID" value="NZ_CP036299.1"/>
</dbReference>
<evidence type="ECO:0000259" key="1">
    <source>
        <dbReference type="Pfam" id="PF13020"/>
    </source>
</evidence>
<feature type="domain" description="Protein NO VEIN C-terminal" evidence="1">
    <location>
        <begin position="264"/>
        <end position="361"/>
    </location>
</feature>
<evidence type="ECO:0000313" key="3">
    <source>
        <dbReference type="EMBL" id="QDV30325.1"/>
    </source>
</evidence>
<sequence>MPQSIPAGLTREHVLRTLSDLDAGIDHHFGKPTGYELVHDNKRYAPKAVVGLACRYSIERMLQPEEFSGGEAPGQANFVLRKLGFTVVKKADEEKETQTGKDWSENEVRLIVADYFDMLESELLGKTYKKSEHRKSLIPQLSGRSEGSIEFKHQNVSGVLVELGLPYIEGYKPRSNYQSILATQVEALLDQRPGFLQQMASAPVLNPTQPKLITKPNFDEVIEDPPEKIFAPSVTGKPWLTRKVRKMDFAERDAANRQLGKLGEQFVFELEKYRLLLAGRDDLAQKVVWASQDIGDGLGFDIISFDEADDSERMLEVKATGLGKFFPFYVTSNEVRCSEDIPQQYQLFRVFDFGRSPRLYILHGSLRELCQLEPVLYRAVI</sequence>